<dbReference type="Proteomes" id="UP000199236">
    <property type="component" value="Unassembled WGS sequence"/>
</dbReference>
<feature type="signal peptide" evidence="1">
    <location>
        <begin position="1"/>
        <end position="23"/>
    </location>
</feature>
<accession>A0A1I5G4P6</accession>
<dbReference type="GO" id="GO:0071281">
    <property type="term" value="P:cellular response to iron ion"/>
    <property type="evidence" value="ECO:0007669"/>
    <property type="project" value="TreeGrafter"/>
</dbReference>
<keyword evidence="4" id="KW-1185">Reference proteome</keyword>
<name>A0A1I5G4P6_9HYPH</name>
<gene>
    <name evidence="3" type="ORF">SAMN04488056_104354</name>
</gene>
<dbReference type="AlphaFoldDB" id="A0A1I5G4P6"/>
<dbReference type="STRING" id="655353.SAMN04488056_104354"/>
<reference evidence="3 4" key="1">
    <citation type="submission" date="2016-10" db="EMBL/GenBank/DDBJ databases">
        <authorList>
            <person name="de Groot N.N."/>
        </authorList>
    </citation>
    <scope>NUCLEOTIDE SEQUENCE [LARGE SCALE GENOMIC DNA]</scope>
    <source>
        <strain evidence="3 4">CGMCC 1.9157</strain>
    </source>
</reference>
<dbReference type="PANTHER" id="PTHR30535:SF34">
    <property type="entry name" value="MOLYBDATE-BINDING PROTEIN MOLA"/>
    <property type="match status" value="1"/>
</dbReference>
<dbReference type="InterPro" id="IPR050902">
    <property type="entry name" value="ABC_Transporter_SBP"/>
</dbReference>
<dbReference type="PROSITE" id="PS50983">
    <property type="entry name" value="FE_B12_PBP"/>
    <property type="match status" value="1"/>
</dbReference>
<dbReference type="OrthoDB" id="1632039at2"/>
<protein>
    <submittedName>
        <fullName evidence="3">Iron complex transport system substrate-binding protein</fullName>
    </submittedName>
</protein>
<dbReference type="RefSeq" id="WP_090071973.1">
    <property type="nucleotide sequence ID" value="NZ_FOVR01000004.1"/>
</dbReference>
<dbReference type="SUPFAM" id="SSF53807">
    <property type="entry name" value="Helical backbone' metal receptor"/>
    <property type="match status" value="1"/>
</dbReference>
<sequence length="285" mass="31790">MVRTLLVSVLLLLGGLAPEPSFAHPHFQPQRVVSINLCTDQLAMMVAGPDQLISVSKLAFDPNTSVMVDRAKRYRMNHARAEEIIRMKPDLVLAGIYTSKNTINLLQRFGVRVEQFSPDSGFDAIRKNILRIGNLLGQHERASRLLRDFDNKLASLKKSAPKEQKVLASYEPSSYTGGAGTLANEMIKAAGLRHMGEDLGFHGSSVKLSLEALIRENPDFVMSWSQWTGGPARATQILRHPALDEWFGPERRVTVDTRYWICGGPFTVDAIADLQKKILQRERGN</sequence>
<keyword evidence="1" id="KW-0732">Signal</keyword>
<evidence type="ECO:0000313" key="4">
    <source>
        <dbReference type="Proteomes" id="UP000199236"/>
    </source>
</evidence>
<evidence type="ECO:0000259" key="2">
    <source>
        <dbReference type="PROSITE" id="PS50983"/>
    </source>
</evidence>
<dbReference type="Gene3D" id="3.40.50.1980">
    <property type="entry name" value="Nitrogenase molybdenum iron protein domain"/>
    <property type="match status" value="2"/>
</dbReference>
<evidence type="ECO:0000313" key="3">
    <source>
        <dbReference type="EMBL" id="SFO30952.1"/>
    </source>
</evidence>
<evidence type="ECO:0000256" key="1">
    <source>
        <dbReference type="SAM" id="SignalP"/>
    </source>
</evidence>
<dbReference type="Pfam" id="PF01497">
    <property type="entry name" value="Peripla_BP_2"/>
    <property type="match status" value="1"/>
</dbReference>
<organism evidence="3 4">
    <name type="scientific">Cohaesibacter marisflavi</name>
    <dbReference type="NCBI Taxonomy" id="655353"/>
    <lineage>
        <taxon>Bacteria</taxon>
        <taxon>Pseudomonadati</taxon>
        <taxon>Pseudomonadota</taxon>
        <taxon>Alphaproteobacteria</taxon>
        <taxon>Hyphomicrobiales</taxon>
        <taxon>Cohaesibacteraceae</taxon>
    </lineage>
</organism>
<proteinExistence type="predicted"/>
<dbReference type="PANTHER" id="PTHR30535">
    <property type="entry name" value="VITAMIN B12-BINDING PROTEIN"/>
    <property type="match status" value="1"/>
</dbReference>
<feature type="domain" description="Fe/B12 periplasmic-binding" evidence="2">
    <location>
        <begin position="31"/>
        <end position="283"/>
    </location>
</feature>
<dbReference type="EMBL" id="FOVR01000004">
    <property type="protein sequence ID" value="SFO30952.1"/>
    <property type="molecule type" value="Genomic_DNA"/>
</dbReference>
<dbReference type="InterPro" id="IPR002491">
    <property type="entry name" value="ABC_transptr_periplasmic_BD"/>
</dbReference>
<feature type="chain" id="PRO_5011751005" evidence="1">
    <location>
        <begin position="24"/>
        <end position="285"/>
    </location>
</feature>